<organism evidence="5 6">
    <name type="scientific">Actinomadura adrarensis</name>
    <dbReference type="NCBI Taxonomy" id="1819600"/>
    <lineage>
        <taxon>Bacteria</taxon>
        <taxon>Bacillati</taxon>
        <taxon>Actinomycetota</taxon>
        <taxon>Actinomycetes</taxon>
        <taxon>Streptosporangiales</taxon>
        <taxon>Thermomonosporaceae</taxon>
        <taxon>Actinomadura</taxon>
    </lineage>
</organism>
<dbReference type="Pfam" id="PF00196">
    <property type="entry name" value="GerE"/>
    <property type="match status" value="1"/>
</dbReference>
<feature type="domain" description="HTH luxR-type" evidence="4">
    <location>
        <begin position="1"/>
        <end position="60"/>
    </location>
</feature>
<evidence type="ECO:0000313" key="5">
    <source>
        <dbReference type="EMBL" id="MFD0852030.1"/>
    </source>
</evidence>
<dbReference type="SUPFAM" id="SSF46894">
    <property type="entry name" value="C-terminal effector domain of the bipartite response regulators"/>
    <property type="match status" value="1"/>
</dbReference>
<keyword evidence="6" id="KW-1185">Reference proteome</keyword>
<evidence type="ECO:0000256" key="2">
    <source>
        <dbReference type="ARBA" id="ARBA00023125"/>
    </source>
</evidence>
<dbReference type="InterPro" id="IPR000792">
    <property type="entry name" value="Tscrpt_reg_LuxR_C"/>
</dbReference>
<evidence type="ECO:0000313" key="6">
    <source>
        <dbReference type="Proteomes" id="UP001597083"/>
    </source>
</evidence>
<dbReference type="PROSITE" id="PS50043">
    <property type="entry name" value="HTH_LUXR_2"/>
    <property type="match status" value="1"/>
</dbReference>
<dbReference type="InterPro" id="IPR016032">
    <property type="entry name" value="Sig_transdc_resp-reg_C-effctor"/>
</dbReference>
<dbReference type="PANTHER" id="PTHR44688">
    <property type="entry name" value="DNA-BINDING TRANSCRIPTIONAL ACTIVATOR DEVR_DOSR"/>
    <property type="match status" value="1"/>
</dbReference>
<dbReference type="InterPro" id="IPR036388">
    <property type="entry name" value="WH-like_DNA-bd_sf"/>
</dbReference>
<feature type="non-terminal residue" evidence="5">
    <location>
        <position position="1"/>
    </location>
</feature>
<dbReference type="SMART" id="SM00421">
    <property type="entry name" value="HTH_LUXR"/>
    <property type="match status" value="1"/>
</dbReference>
<protein>
    <submittedName>
        <fullName evidence="5">Helix-turn-helix transcriptional regulator</fullName>
    </submittedName>
</protein>
<evidence type="ECO:0000256" key="1">
    <source>
        <dbReference type="ARBA" id="ARBA00023015"/>
    </source>
</evidence>
<accession>A0ABW3CDM0</accession>
<dbReference type="CDD" id="cd06170">
    <property type="entry name" value="LuxR_C_like"/>
    <property type="match status" value="1"/>
</dbReference>
<dbReference type="Gene3D" id="1.10.10.10">
    <property type="entry name" value="Winged helix-like DNA-binding domain superfamily/Winged helix DNA-binding domain"/>
    <property type="match status" value="1"/>
</dbReference>
<proteinExistence type="predicted"/>
<name>A0ABW3CDM0_9ACTN</name>
<keyword evidence="3" id="KW-0804">Transcription</keyword>
<dbReference type="PRINTS" id="PR00038">
    <property type="entry name" value="HTHLUXR"/>
</dbReference>
<evidence type="ECO:0000256" key="3">
    <source>
        <dbReference type="ARBA" id="ARBA00023163"/>
    </source>
</evidence>
<dbReference type="Proteomes" id="UP001597083">
    <property type="component" value="Unassembled WGS sequence"/>
</dbReference>
<dbReference type="PANTHER" id="PTHR44688:SF16">
    <property type="entry name" value="DNA-BINDING TRANSCRIPTIONAL ACTIVATOR DEVR_DOSR"/>
    <property type="match status" value="1"/>
</dbReference>
<gene>
    <name evidence="5" type="ORF">ACFQ07_07345</name>
</gene>
<sequence>LTSRLTPQELQVVRLAAAGYSNREIGAQLYLSPRTVGHHLYKAFPKVGVTRRAELARLEL</sequence>
<keyword evidence="1" id="KW-0805">Transcription regulation</keyword>
<dbReference type="EMBL" id="JBHTIR010001000">
    <property type="protein sequence ID" value="MFD0852030.1"/>
    <property type="molecule type" value="Genomic_DNA"/>
</dbReference>
<evidence type="ECO:0000259" key="4">
    <source>
        <dbReference type="PROSITE" id="PS50043"/>
    </source>
</evidence>
<comment type="caution">
    <text evidence="5">The sequence shown here is derived from an EMBL/GenBank/DDBJ whole genome shotgun (WGS) entry which is preliminary data.</text>
</comment>
<keyword evidence="2" id="KW-0238">DNA-binding</keyword>
<reference evidence="6" key="1">
    <citation type="journal article" date="2019" name="Int. J. Syst. Evol. Microbiol.">
        <title>The Global Catalogue of Microorganisms (GCM) 10K type strain sequencing project: providing services to taxonomists for standard genome sequencing and annotation.</title>
        <authorList>
            <consortium name="The Broad Institute Genomics Platform"/>
            <consortium name="The Broad Institute Genome Sequencing Center for Infectious Disease"/>
            <person name="Wu L."/>
            <person name="Ma J."/>
        </authorList>
    </citation>
    <scope>NUCLEOTIDE SEQUENCE [LARGE SCALE GENOMIC DNA]</scope>
    <source>
        <strain evidence="6">JCM 31696</strain>
    </source>
</reference>